<evidence type="ECO:0000256" key="6">
    <source>
        <dbReference type="ARBA" id="ARBA00022840"/>
    </source>
</evidence>
<feature type="active site" description="Proton donor" evidence="8">
    <location>
        <position position="41"/>
    </location>
</feature>
<dbReference type="GO" id="GO:0015940">
    <property type="term" value="P:pantothenate biosynthetic process"/>
    <property type="evidence" value="ECO:0007669"/>
    <property type="project" value="UniProtKB-UniRule"/>
</dbReference>
<gene>
    <name evidence="8 9" type="primary">panC</name>
    <name evidence="9" type="ORF">Bravens_00481</name>
</gene>
<comment type="function">
    <text evidence="8">Catalyzes the condensation of pantoate with beta-alanine in an ATP-dependent reaction via a pantoyl-adenylate intermediate.</text>
</comment>
<dbReference type="EC" id="6.3.2.1" evidence="8"/>
<organism evidence="9 10">
    <name type="scientific">Brevibacterium ravenspurgense</name>
    <dbReference type="NCBI Taxonomy" id="479117"/>
    <lineage>
        <taxon>Bacteria</taxon>
        <taxon>Bacillati</taxon>
        <taxon>Actinomycetota</taxon>
        <taxon>Actinomycetes</taxon>
        <taxon>Micrococcales</taxon>
        <taxon>Brevibacteriaceae</taxon>
        <taxon>Brevibacterium</taxon>
    </lineage>
</organism>
<name>A0A150HB84_9MICO</name>
<dbReference type="CDD" id="cd00560">
    <property type="entry name" value="PanC"/>
    <property type="match status" value="1"/>
</dbReference>
<dbReference type="InterPro" id="IPR003721">
    <property type="entry name" value="Pantoate_ligase"/>
</dbReference>
<dbReference type="GO" id="GO:0005829">
    <property type="term" value="C:cytosol"/>
    <property type="evidence" value="ECO:0007669"/>
    <property type="project" value="TreeGrafter"/>
</dbReference>
<sequence length="291" mass="31392">MSVVVARTVKELRAALRRLLRERGGDTVGLVPTMGALHSGHEALFRAAQGNSVVAASIFVNPLQFDDAEDYDNYPRTLDADVEVLDRAGVDLVFAPSVEEMYPGYPDGPLVRVTAGSMGRVLEGASRPGHFDGVTTVVAKLFNIFSSPATLHAYFGQKDAQQLMIIKRMVADLDMEVEIEPVPTERSLKGLAMSSRNQRMSPEESETALVLSRALTQLAERAQAGGELHLDRVREEVDSTEGVTLDYLTLVDPATLEVTENLPALALIAAHVGPVRLIDNMMIPAPAGSSS</sequence>
<evidence type="ECO:0000256" key="1">
    <source>
        <dbReference type="ARBA" id="ARBA00004990"/>
    </source>
</evidence>
<dbReference type="RefSeq" id="WP_062019986.1">
    <property type="nucleotide sequence ID" value="NZ_LQQC01000005.1"/>
</dbReference>
<evidence type="ECO:0000256" key="2">
    <source>
        <dbReference type="ARBA" id="ARBA00009256"/>
    </source>
</evidence>
<comment type="subcellular location">
    <subcellularLocation>
        <location evidence="8">Cytoplasm</location>
    </subcellularLocation>
</comment>
<comment type="caution">
    <text evidence="9">The sequence shown here is derived from an EMBL/GenBank/DDBJ whole genome shotgun (WGS) entry which is preliminary data.</text>
</comment>
<dbReference type="Proteomes" id="UP000243589">
    <property type="component" value="Unassembled WGS sequence"/>
</dbReference>
<dbReference type="PANTHER" id="PTHR21299:SF1">
    <property type="entry name" value="PANTOATE--BETA-ALANINE LIGASE"/>
    <property type="match status" value="1"/>
</dbReference>
<keyword evidence="5 8" id="KW-0547">Nucleotide-binding</keyword>
<evidence type="ECO:0000256" key="5">
    <source>
        <dbReference type="ARBA" id="ARBA00022741"/>
    </source>
</evidence>
<dbReference type="AlphaFoldDB" id="A0A150HB84"/>
<protein>
    <recommendedName>
        <fullName evidence="8">Pantothenate synthetase</fullName>
        <shortName evidence="8">PS</shortName>
        <ecNumber evidence="8">6.3.2.1</ecNumber>
    </recommendedName>
    <alternativeName>
        <fullName evidence="8">Pantoate--beta-alanine ligase</fullName>
    </alternativeName>
    <alternativeName>
        <fullName evidence="8">Pantoate-activating enzyme</fullName>
    </alternativeName>
</protein>
<keyword evidence="6 8" id="KW-0067">ATP-binding</keyword>
<feature type="binding site" evidence="8">
    <location>
        <position position="64"/>
    </location>
    <ligand>
        <name>beta-alanine</name>
        <dbReference type="ChEBI" id="CHEBI:57966"/>
    </ligand>
</feature>
<comment type="similarity">
    <text evidence="2 8">Belongs to the pantothenate synthetase family.</text>
</comment>
<feature type="binding site" evidence="8">
    <location>
        <position position="162"/>
    </location>
    <ligand>
        <name>(R)-pantoate</name>
        <dbReference type="ChEBI" id="CHEBI:15980"/>
    </ligand>
</feature>
<evidence type="ECO:0000256" key="3">
    <source>
        <dbReference type="ARBA" id="ARBA00022598"/>
    </source>
</evidence>
<dbReference type="SUPFAM" id="SSF52374">
    <property type="entry name" value="Nucleotidylyl transferase"/>
    <property type="match status" value="1"/>
</dbReference>
<feature type="binding site" evidence="8">
    <location>
        <begin position="156"/>
        <end position="159"/>
    </location>
    <ligand>
        <name>ATP</name>
        <dbReference type="ChEBI" id="CHEBI:30616"/>
    </ligand>
</feature>
<evidence type="ECO:0000256" key="8">
    <source>
        <dbReference type="HAMAP-Rule" id="MF_00158"/>
    </source>
</evidence>
<dbReference type="GO" id="GO:0005524">
    <property type="term" value="F:ATP binding"/>
    <property type="evidence" value="ECO:0007669"/>
    <property type="project" value="UniProtKB-KW"/>
</dbReference>
<dbReference type="UniPathway" id="UPA00028">
    <property type="reaction ID" value="UER00005"/>
</dbReference>
<dbReference type="NCBIfam" id="TIGR00018">
    <property type="entry name" value="panC"/>
    <property type="match status" value="1"/>
</dbReference>
<comment type="subunit">
    <text evidence="8">Homodimer.</text>
</comment>
<evidence type="ECO:0000313" key="10">
    <source>
        <dbReference type="Proteomes" id="UP000243589"/>
    </source>
</evidence>
<feature type="binding site" evidence="8">
    <location>
        <begin position="193"/>
        <end position="196"/>
    </location>
    <ligand>
        <name>ATP</name>
        <dbReference type="ChEBI" id="CHEBI:30616"/>
    </ligand>
</feature>
<dbReference type="InterPro" id="IPR014729">
    <property type="entry name" value="Rossmann-like_a/b/a_fold"/>
</dbReference>
<dbReference type="InterPro" id="IPR042176">
    <property type="entry name" value="Pantoate_ligase_C"/>
</dbReference>
<keyword evidence="8" id="KW-0963">Cytoplasm</keyword>
<keyword evidence="10" id="KW-1185">Reference proteome</keyword>
<comment type="catalytic activity">
    <reaction evidence="7 8">
        <text>(R)-pantoate + beta-alanine + ATP = (R)-pantothenate + AMP + diphosphate + H(+)</text>
        <dbReference type="Rhea" id="RHEA:10912"/>
        <dbReference type="ChEBI" id="CHEBI:15378"/>
        <dbReference type="ChEBI" id="CHEBI:15980"/>
        <dbReference type="ChEBI" id="CHEBI:29032"/>
        <dbReference type="ChEBI" id="CHEBI:30616"/>
        <dbReference type="ChEBI" id="CHEBI:33019"/>
        <dbReference type="ChEBI" id="CHEBI:57966"/>
        <dbReference type="ChEBI" id="CHEBI:456215"/>
        <dbReference type="EC" id="6.3.2.1"/>
    </reaction>
</comment>
<proteinExistence type="inferred from homology"/>
<dbReference type="Gene3D" id="3.30.1300.10">
    <property type="entry name" value="Pantoate-beta-alanine ligase, C-terminal domain"/>
    <property type="match status" value="1"/>
</dbReference>
<comment type="miscellaneous">
    <text evidence="8">The reaction proceeds by a bi uni uni bi ping pong mechanism.</text>
</comment>
<evidence type="ECO:0000313" key="9">
    <source>
        <dbReference type="EMBL" id="KXZ59234.1"/>
    </source>
</evidence>
<comment type="pathway">
    <text evidence="1 8">Cofactor biosynthesis; (R)-pantothenate biosynthesis; (R)-pantothenate from (R)-pantoate and beta-alanine: step 1/1.</text>
</comment>
<feature type="binding site" evidence="8">
    <location>
        <position position="64"/>
    </location>
    <ligand>
        <name>(R)-pantoate</name>
        <dbReference type="ChEBI" id="CHEBI:15980"/>
    </ligand>
</feature>
<feature type="binding site" evidence="8">
    <location>
        <begin position="34"/>
        <end position="41"/>
    </location>
    <ligand>
        <name>ATP</name>
        <dbReference type="ChEBI" id="CHEBI:30616"/>
    </ligand>
</feature>
<dbReference type="HAMAP" id="MF_00158">
    <property type="entry name" value="PanC"/>
    <property type="match status" value="1"/>
</dbReference>
<dbReference type="PATRIC" id="fig|479117.4.peg.481"/>
<comment type="caution">
    <text evidence="8">Lacks conserved residue(s) required for the propagation of feature annotation.</text>
</comment>
<keyword evidence="4 8" id="KW-0566">Pantothenate biosynthesis</keyword>
<dbReference type="GO" id="GO:0004592">
    <property type="term" value="F:pantoate-beta-alanine ligase activity"/>
    <property type="evidence" value="ECO:0007669"/>
    <property type="project" value="UniProtKB-UniRule"/>
</dbReference>
<accession>A0A150HB84</accession>
<dbReference type="PANTHER" id="PTHR21299">
    <property type="entry name" value="CYTIDYLATE KINASE/PANTOATE-BETA-ALANINE LIGASE"/>
    <property type="match status" value="1"/>
</dbReference>
<evidence type="ECO:0000256" key="7">
    <source>
        <dbReference type="ARBA" id="ARBA00048258"/>
    </source>
</evidence>
<dbReference type="EMBL" id="LQQC01000005">
    <property type="protein sequence ID" value="KXZ59234.1"/>
    <property type="molecule type" value="Genomic_DNA"/>
</dbReference>
<reference evidence="9 10" key="1">
    <citation type="submission" date="2016-01" db="EMBL/GenBank/DDBJ databases">
        <title>Use of Whole Genome Sequencing to ascertain that Brevibacterium massiliense (Roux, Raoult 2009) is a later heterotypic synonym of Brevibacterium ravenspurgense (Mages 2008).</title>
        <authorList>
            <person name="Bernier A.-M."/>
            <person name="Burdz T."/>
            <person name="Huynh C."/>
            <person name="Pachecho A.L."/>
            <person name="Wiebe D."/>
            <person name="Bonner C."/>
            <person name="Bernard K."/>
        </authorList>
    </citation>
    <scope>NUCLEOTIDE SEQUENCE [LARGE SCALE GENOMIC DNA]</scope>
    <source>
        <strain evidence="9 10">CCUG56047</strain>
    </source>
</reference>
<keyword evidence="3 8" id="KW-0436">Ligase</keyword>
<evidence type="ECO:0000256" key="4">
    <source>
        <dbReference type="ARBA" id="ARBA00022655"/>
    </source>
</evidence>
<dbReference type="Pfam" id="PF02569">
    <property type="entry name" value="Pantoate_ligase"/>
    <property type="match status" value="1"/>
</dbReference>
<dbReference type="Gene3D" id="3.40.50.620">
    <property type="entry name" value="HUPs"/>
    <property type="match status" value="1"/>
</dbReference>